<dbReference type="InterPro" id="IPR004853">
    <property type="entry name" value="Sugar_P_trans_dom"/>
</dbReference>
<dbReference type="GO" id="GO:0016020">
    <property type="term" value="C:membrane"/>
    <property type="evidence" value="ECO:0007669"/>
    <property type="project" value="UniProtKB-SubCell"/>
</dbReference>
<feature type="transmembrane region" description="Helical" evidence="6">
    <location>
        <begin position="436"/>
        <end position="455"/>
    </location>
</feature>
<feature type="region of interest" description="Disordered" evidence="5">
    <location>
        <begin position="1"/>
        <end position="28"/>
    </location>
</feature>
<evidence type="ECO:0000256" key="3">
    <source>
        <dbReference type="ARBA" id="ARBA00022989"/>
    </source>
</evidence>
<dbReference type="EMBL" id="HE797198">
    <property type="protein sequence ID" value="CCM05608.1"/>
    <property type="molecule type" value="Genomic_DNA"/>
</dbReference>
<accession>J4GFP3</accession>
<feature type="transmembrane region" description="Helical" evidence="6">
    <location>
        <begin position="200"/>
        <end position="222"/>
    </location>
</feature>
<feature type="transmembrane region" description="Helical" evidence="6">
    <location>
        <begin position="234"/>
        <end position="256"/>
    </location>
</feature>
<evidence type="ECO:0000256" key="1">
    <source>
        <dbReference type="ARBA" id="ARBA00004141"/>
    </source>
</evidence>
<evidence type="ECO:0000259" key="7">
    <source>
        <dbReference type="Pfam" id="PF03151"/>
    </source>
</evidence>
<feature type="transmembrane region" description="Helical" evidence="6">
    <location>
        <begin position="262"/>
        <end position="280"/>
    </location>
</feature>
<feature type="transmembrane region" description="Helical" evidence="6">
    <location>
        <begin position="157"/>
        <end position="180"/>
    </location>
</feature>
<dbReference type="RefSeq" id="XP_012184891.1">
    <property type="nucleotide sequence ID" value="XM_012329501.1"/>
</dbReference>
<keyword evidence="3 6" id="KW-1133">Transmembrane helix</keyword>
<feature type="domain" description="Sugar phosphate transporter" evidence="7">
    <location>
        <begin position="173"/>
        <end position="475"/>
    </location>
</feature>
<evidence type="ECO:0000256" key="5">
    <source>
        <dbReference type="SAM" id="MobiDB-lite"/>
    </source>
</evidence>
<feature type="transmembrane region" description="Helical" evidence="6">
    <location>
        <begin position="402"/>
        <end position="424"/>
    </location>
</feature>
<proteinExistence type="predicted"/>
<name>J4GFP3_9APHY</name>
<protein>
    <recommendedName>
        <fullName evidence="7">Sugar phosphate transporter domain-containing protein</fullName>
    </recommendedName>
</protein>
<evidence type="ECO:0000313" key="9">
    <source>
        <dbReference type="Proteomes" id="UP000006352"/>
    </source>
</evidence>
<evidence type="ECO:0000256" key="4">
    <source>
        <dbReference type="ARBA" id="ARBA00023136"/>
    </source>
</evidence>
<evidence type="ECO:0000256" key="2">
    <source>
        <dbReference type="ARBA" id="ARBA00022692"/>
    </source>
</evidence>
<comment type="subcellular location">
    <subcellularLocation>
        <location evidence="1">Membrane</location>
        <topology evidence="1">Multi-pass membrane protein</topology>
    </subcellularLocation>
</comment>
<organism evidence="8 9">
    <name type="scientific">Fibroporia radiculosa</name>
    <dbReference type="NCBI Taxonomy" id="599839"/>
    <lineage>
        <taxon>Eukaryota</taxon>
        <taxon>Fungi</taxon>
        <taxon>Dikarya</taxon>
        <taxon>Basidiomycota</taxon>
        <taxon>Agaricomycotina</taxon>
        <taxon>Agaricomycetes</taxon>
        <taxon>Polyporales</taxon>
        <taxon>Fibroporiaceae</taxon>
        <taxon>Fibroporia</taxon>
    </lineage>
</organism>
<feature type="transmembrane region" description="Helical" evidence="6">
    <location>
        <begin position="311"/>
        <end position="330"/>
    </location>
</feature>
<dbReference type="Pfam" id="PF03151">
    <property type="entry name" value="TPT"/>
    <property type="match status" value="1"/>
</dbReference>
<feature type="region of interest" description="Disordered" evidence="5">
    <location>
        <begin position="113"/>
        <end position="148"/>
    </location>
</feature>
<dbReference type="STRING" id="599839.J4GFP3"/>
<dbReference type="AlphaFoldDB" id="J4GFP3"/>
<feature type="compositionally biased region" description="Polar residues" evidence="5">
    <location>
        <begin position="113"/>
        <end position="133"/>
    </location>
</feature>
<sequence>MRPAHLNLDVGAHSRPVYQHPKSPNTPGDPFSFFNSPGYLSHQWQTFGVQIHDDTPIHGGLLLNHDGLSPLLVSSDLETHEVYYQREREQYQRESQPASSPRLRPVFLRINTGTGISDPTTPLSPTLSDSGLASPSLPVISPHASERSKRLSRRKRTTLAAVTPSCLNTQASWLILYFAFNLGLTLYNKFVLVQFPFPYTLTALHALCGSIGGWILQLRGVYVPTSLTSRQHGALASFSVLYAVNIAVSNVSLQMVTIPFHQVVRAATPIFTTVLSMIMFNARFSTLKIASLLPVMAGVALATYGDYYFTWWGLLLTLLGTFLAALKTIYTNVLQSTPPLTSASNHKVIHLLPVPPRMSLHPLDLLTRTSPLACVLCMLYAYSSGELSRARQSFAPSGVVEWSHVLVLLGNGVIAFGLNVISLSANKRVGALNMTVAANVKQALTILCAVALFHLTITPMNAFGICVTLAGGAWYAWVEYCDKMQRKRAPEKHKLTGSGRAK</sequence>
<evidence type="ECO:0000256" key="6">
    <source>
        <dbReference type="SAM" id="Phobius"/>
    </source>
</evidence>
<dbReference type="Proteomes" id="UP000006352">
    <property type="component" value="Unassembled WGS sequence"/>
</dbReference>
<gene>
    <name evidence="8" type="ORF">FIBRA_07837</name>
</gene>
<keyword evidence="9" id="KW-1185">Reference proteome</keyword>
<reference evidence="8 9" key="1">
    <citation type="journal article" date="2012" name="Appl. Environ. Microbiol.">
        <title>Short-read sequencing for genomic analysis of the brown rot fungus Fibroporia radiculosa.</title>
        <authorList>
            <person name="Tang J.D."/>
            <person name="Perkins A.D."/>
            <person name="Sonstegard T.S."/>
            <person name="Schroeder S.G."/>
            <person name="Burgess S.C."/>
            <person name="Diehl S.V."/>
        </authorList>
    </citation>
    <scope>NUCLEOTIDE SEQUENCE [LARGE SCALE GENOMIC DNA]</scope>
    <source>
        <strain evidence="8 9">TFFH 294</strain>
    </source>
</reference>
<dbReference type="PANTHER" id="PTHR11132">
    <property type="entry name" value="SOLUTE CARRIER FAMILY 35"/>
    <property type="match status" value="1"/>
</dbReference>
<dbReference type="HOGENOM" id="CLU_033641_2_0_1"/>
<keyword evidence="4 6" id="KW-0472">Membrane</keyword>
<dbReference type="InParanoid" id="J4GFP3"/>
<evidence type="ECO:0000313" key="8">
    <source>
        <dbReference type="EMBL" id="CCM05608.1"/>
    </source>
</evidence>
<dbReference type="InterPro" id="IPR050186">
    <property type="entry name" value="TPT_transporter"/>
</dbReference>
<feature type="transmembrane region" description="Helical" evidence="6">
    <location>
        <begin position="461"/>
        <end position="478"/>
    </location>
</feature>
<dbReference type="OrthoDB" id="10261634at2759"/>
<dbReference type="GeneID" id="24100519"/>
<keyword evidence="2 6" id="KW-0812">Transmembrane</keyword>